<evidence type="ECO:0000256" key="3">
    <source>
        <dbReference type="ARBA" id="ARBA00022989"/>
    </source>
</evidence>
<dbReference type="GO" id="GO:0065002">
    <property type="term" value="P:intracellular protein transmembrane transport"/>
    <property type="evidence" value="ECO:0007669"/>
    <property type="project" value="TreeGrafter"/>
</dbReference>
<dbReference type="Pfam" id="PF00902">
    <property type="entry name" value="TatC"/>
    <property type="match status" value="1"/>
</dbReference>
<feature type="transmembrane region" description="Helical" evidence="5">
    <location>
        <begin position="169"/>
        <end position="197"/>
    </location>
</feature>
<dbReference type="PRINTS" id="PR01840">
    <property type="entry name" value="TATCFAMILY"/>
</dbReference>
<evidence type="ECO:0000256" key="5">
    <source>
        <dbReference type="HAMAP-Rule" id="MF_00902"/>
    </source>
</evidence>
<feature type="transmembrane region" description="Helical" evidence="5">
    <location>
        <begin position="209"/>
        <end position="224"/>
    </location>
</feature>
<organism evidence="6 7">
    <name type="scientific">Paenibacillus pasadenensis</name>
    <dbReference type="NCBI Taxonomy" id="217090"/>
    <lineage>
        <taxon>Bacteria</taxon>
        <taxon>Bacillati</taxon>
        <taxon>Bacillota</taxon>
        <taxon>Bacilli</taxon>
        <taxon>Bacillales</taxon>
        <taxon>Paenibacillaceae</taxon>
        <taxon>Paenibacillus</taxon>
    </lineage>
</organism>
<feature type="transmembrane region" description="Helical" evidence="5">
    <location>
        <begin position="83"/>
        <end position="105"/>
    </location>
</feature>
<evidence type="ECO:0000313" key="7">
    <source>
        <dbReference type="Proteomes" id="UP000234789"/>
    </source>
</evidence>
<dbReference type="GO" id="GO:0043953">
    <property type="term" value="P:protein transport by the Tat complex"/>
    <property type="evidence" value="ECO:0007669"/>
    <property type="project" value="UniProtKB-UniRule"/>
</dbReference>
<dbReference type="RefSeq" id="WP_244912774.1">
    <property type="nucleotide sequence ID" value="NZ_NFEZ01000004.1"/>
</dbReference>
<keyword evidence="7" id="KW-1185">Reference proteome</keyword>
<reference evidence="6 7" key="1">
    <citation type="submission" date="2017-05" db="EMBL/GenBank/DDBJ databases">
        <title>Functional genome analysis of Paenibacillus pasadenensis strain R16: insights on endophytic life style and antifungal activity.</title>
        <authorList>
            <person name="Passera A."/>
            <person name="Marcolungo L."/>
            <person name="Casati P."/>
            <person name="Brasca M."/>
            <person name="Quaglino F."/>
            <person name="Delledonne M."/>
        </authorList>
    </citation>
    <scope>NUCLEOTIDE SEQUENCE [LARGE SCALE GENOMIC DNA]</scope>
    <source>
        <strain evidence="6 7">R16</strain>
    </source>
</reference>
<sequence length="272" mass="30843">MASRPPDGSSPLRKRMSEEGLMSLMEHLGELRKRLFVVVLVLIAGLVLGLFLAKPMYGYLTTTEQAREIGGFHTFSLWDGIGIYMKFAFIIALVPVVPLAFYQLWAFVKPALRKHEQTAALRYVPFALLMLLIGISFSYFVVFPMAFHFTSEISRSLGLEETYGIVQYLTFLVNIVVPISLLFEMPVLFMFLTAIRILTPAGLRKMRRVAYFGMVVIGVVVTPPDVVSDLLVAIPLILLYEVSIYMCDRIHRKQLRKDAEFESRYESAALSE</sequence>
<dbReference type="PANTHER" id="PTHR30371:SF0">
    <property type="entry name" value="SEC-INDEPENDENT PROTEIN TRANSLOCASE PROTEIN TATC, CHLOROPLASTIC-RELATED"/>
    <property type="match status" value="1"/>
</dbReference>
<dbReference type="GO" id="GO:0033281">
    <property type="term" value="C:TAT protein transport complex"/>
    <property type="evidence" value="ECO:0007669"/>
    <property type="project" value="UniProtKB-UniRule"/>
</dbReference>
<feature type="transmembrane region" description="Helical" evidence="5">
    <location>
        <begin position="35"/>
        <end position="53"/>
    </location>
</feature>
<evidence type="ECO:0000256" key="1">
    <source>
        <dbReference type="ARBA" id="ARBA00004141"/>
    </source>
</evidence>
<name>A0A2N5N3H5_9BACL</name>
<evidence type="ECO:0000256" key="2">
    <source>
        <dbReference type="ARBA" id="ARBA00022692"/>
    </source>
</evidence>
<evidence type="ECO:0000256" key="4">
    <source>
        <dbReference type="ARBA" id="ARBA00023136"/>
    </source>
</evidence>
<comment type="similarity">
    <text evidence="5">Belongs to the TatC family.</text>
</comment>
<comment type="function">
    <text evidence="5">Part of the twin-arginine translocation (Tat) system that transports large folded proteins containing a characteristic twin-arginine motif in their signal peptide across membranes.</text>
</comment>
<keyword evidence="5" id="KW-0653">Protein transport</keyword>
<keyword evidence="4 5" id="KW-0472">Membrane</keyword>
<keyword evidence="2 5" id="KW-0812">Transmembrane</keyword>
<gene>
    <name evidence="5" type="primary">tatC</name>
    <name evidence="6" type="ORF">B8V81_3290</name>
</gene>
<dbReference type="Proteomes" id="UP000234789">
    <property type="component" value="Unassembled WGS sequence"/>
</dbReference>
<feature type="transmembrane region" description="Helical" evidence="5">
    <location>
        <begin position="230"/>
        <end position="247"/>
    </location>
</feature>
<keyword evidence="5" id="KW-0811">Translocation</keyword>
<accession>A0A2N5N3H5</accession>
<dbReference type="HAMAP" id="MF_00902">
    <property type="entry name" value="TatC"/>
    <property type="match status" value="1"/>
</dbReference>
<dbReference type="PROSITE" id="PS01218">
    <property type="entry name" value="TATC"/>
    <property type="match status" value="1"/>
</dbReference>
<comment type="caution">
    <text evidence="6">The sequence shown here is derived from an EMBL/GenBank/DDBJ whole genome shotgun (WGS) entry which is preliminary data.</text>
</comment>
<feature type="transmembrane region" description="Helical" evidence="5">
    <location>
        <begin position="126"/>
        <end position="149"/>
    </location>
</feature>
<dbReference type="PANTHER" id="PTHR30371">
    <property type="entry name" value="SEC-INDEPENDENT PROTEIN TRANSLOCASE PROTEIN TATC"/>
    <property type="match status" value="1"/>
</dbReference>
<keyword evidence="5" id="KW-0813">Transport</keyword>
<dbReference type="GO" id="GO:0009977">
    <property type="term" value="F:proton motive force dependent protein transmembrane transporter activity"/>
    <property type="evidence" value="ECO:0007669"/>
    <property type="project" value="TreeGrafter"/>
</dbReference>
<proteinExistence type="inferred from homology"/>
<evidence type="ECO:0000313" key="6">
    <source>
        <dbReference type="EMBL" id="PLT44859.1"/>
    </source>
</evidence>
<comment type="subunit">
    <text evidence="5">Forms a complex with TatA.</text>
</comment>
<keyword evidence="3 5" id="KW-1133">Transmembrane helix</keyword>
<protein>
    <recommendedName>
        <fullName evidence="5">Sec-independent protein translocase protein TatC</fullName>
    </recommendedName>
</protein>
<dbReference type="InterPro" id="IPR019820">
    <property type="entry name" value="Sec-indep_translocase_CS"/>
</dbReference>
<dbReference type="InterPro" id="IPR002033">
    <property type="entry name" value="TatC"/>
</dbReference>
<dbReference type="AlphaFoldDB" id="A0A2N5N3H5"/>
<comment type="subcellular location">
    <subcellularLocation>
        <location evidence="5">Cell membrane</location>
        <topology evidence="5">Multi-pass membrane protein</topology>
    </subcellularLocation>
    <subcellularLocation>
        <location evidence="1">Membrane</location>
        <topology evidence="1">Multi-pass membrane protein</topology>
    </subcellularLocation>
</comment>
<dbReference type="NCBIfam" id="TIGR00945">
    <property type="entry name" value="tatC"/>
    <property type="match status" value="1"/>
</dbReference>
<dbReference type="EMBL" id="NFEZ01000004">
    <property type="protein sequence ID" value="PLT44859.1"/>
    <property type="molecule type" value="Genomic_DNA"/>
</dbReference>
<keyword evidence="5" id="KW-1003">Cell membrane</keyword>